<feature type="domain" description="Mmc1 C-terminal" evidence="1">
    <location>
        <begin position="302"/>
        <end position="518"/>
    </location>
</feature>
<dbReference type="Proteomes" id="UP000277580">
    <property type="component" value="Unassembled WGS sequence"/>
</dbReference>
<sequence>MMRGLGLLCDAVLGRSGSEGRLVAVLLADPLSTELEVGKEQWVKEILTWSSACSSSSSSSRGAGGATGDGGGRALLIRYGPPTNITTPTGSPISLLSVPSPLLRSSALEILLAPLPYAPPEDLTVVALKATEIPGARVIEYPVHKTLVWAGEGSDGLSTLLNQKCSSSSTGRVLKALSLPVTAFSSAAHDEGDVKIVDLKIAEDAIAQLEESTLYASTFQREMLQSGIEKITKWITDGTHSGPEGAVKPVVKELAYSIISEAEVLLRKEEDEILAAQTAIENRASVANSSSAPKADTFGSLSRALKSWSQYAHEELQGGLDAAFKTKPWNDLAWWKLIWATDDVSSNTRDVLAAGFLTDSKKKLLFLAGRFSGAGYHGDGKGTTPAHAPTSVEEELAFNLGNSDANTATNVDLDAGRRDGKYIGGPKYSPPFIAQAVGDIVRDMVPVLQSSANRLLLKSASLSASGALVSAMLYALEISVYSSLSATAVAVVYSARLLQTKWERERGQFQDAVMERGRVAIAKTERWGWDRLREGVKVEEHGTIEDEGLKRINDGKKIIESVRSALEKV</sequence>
<dbReference type="AlphaFoldDB" id="A0A3N4KRN6"/>
<reference evidence="2 3" key="1">
    <citation type="journal article" date="2018" name="Nat. Ecol. Evol.">
        <title>Pezizomycetes genomes reveal the molecular basis of ectomycorrhizal truffle lifestyle.</title>
        <authorList>
            <person name="Murat C."/>
            <person name="Payen T."/>
            <person name="Noel B."/>
            <person name="Kuo A."/>
            <person name="Morin E."/>
            <person name="Chen J."/>
            <person name="Kohler A."/>
            <person name="Krizsan K."/>
            <person name="Balestrini R."/>
            <person name="Da Silva C."/>
            <person name="Montanini B."/>
            <person name="Hainaut M."/>
            <person name="Levati E."/>
            <person name="Barry K.W."/>
            <person name="Belfiori B."/>
            <person name="Cichocki N."/>
            <person name="Clum A."/>
            <person name="Dockter R.B."/>
            <person name="Fauchery L."/>
            <person name="Guy J."/>
            <person name="Iotti M."/>
            <person name="Le Tacon F."/>
            <person name="Lindquist E.A."/>
            <person name="Lipzen A."/>
            <person name="Malagnac F."/>
            <person name="Mello A."/>
            <person name="Molinier V."/>
            <person name="Miyauchi S."/>
            <person name="Poulain J."/>
            <person name="Riccioni C."/>
            <person name="Rubini A."/>
            <person name="Sitrit Y."/>
            <person name="Splivallo R."/>
            <person name="Traeger S."/>
            <person name="Wang M."/>
            <person name="Zifcakova L."/>
            <person name="Wipf D."/>
            <person name="Zambonelli A."/>
            <person name="Paolocci F."/>
            <person name="Nowrousian M."/>
            <person name="Ottonello S."/>
            <person name="Baldrian P."/>
            <person name="Spatafora J.W."/>
            <person name="Henrissat B."/>
            <person name="Nagy L.G."/>
            <person name="Aury J.M."/>
            <person name="Wincker P."/>
            <person name="Grigoriev I.V."/>
            <person name="Bonfante P."/>
            <person name="Martin F.M."/>
        </authorList>
    </citation>
    <scope>NUCLEOTIDE SEQUENCE [LARGE SCALE GENOMIC DNA]</scope>
    <source>
        <strain evidence="2 3">CCBAS932</strain>
    </source>
</reference>
<name>A0A3N4KRN6_9PEZI</name>
<evidence type="ECO:0000313" key="3">
    <source>
        <dbReference type="Proteomes" id="UP000277580"/>
    </source>
</evidence>
<dbReference type="STRING" id="1392247.A0A3N4KRN6"/>
<dbReference type="InParanoid" id="A0A3N4KRN6"/>
<dbReference type="EMBL" id="ML119163">
    <property type="protein sequence ID" value="RPB08425.1"/>
    <property type="molecule type" value="Genomic_DNA"/>
</dbReference>
<dbReference type="Pfam" id="PF23868">
    <property type="entry name" value="Mmc1_C"/>
    <property type="match status" value="1"/>
</dbReference>
<dbReference type="InterPro" id="IPR056196">
    <property type="entry name" value="Mmc1_C"/>
</dbReference>
<accession>A0A3N4KRN6</accession>
<dbReference type="OrthoDB" id="5319015at2759"/>
<evidence type="ECO:0000259" key="1">
    <source>
        <dbReference type="Pfam" id="PF23868"/>
    </source>
</evidence>
<gene>
    <name evidence="2" type="ORF">P167DRAFT_342794</name>
</gene>
<proteinExistence type="predicted"/>
<dbReference type="PANTHER" id="PTHR38644:SF1">
    <property type="entry name" value="EXPRESSED PROTEIN"/>
    <property type="match status" value="1"/>
</dbReference>
<organism evidence="2 3">
    <name type="scientific">Morchella conica CCBAS932</name>
    <dbReference type="NCBI Taxonomy" id="1392247"/>
    <lineage>
        <taxon>Eukaryota</taxon>
        <taxon>Fungi</taxon>
        <taxon>Dikarya</taxon>
        <taxon>Ascomycota</taxon>
        <taxon>Pezizomycotina</taxon>
        <taxon>Pezizomycetes</taxon>
        <taxon>Pezizales</taxon>
        <taxon>Morchellaceae</taxon>
        <taxon>Morchella</taxon>
    </lineage>
</organism>
<keyword evidence="3" id="KW-1185">Reference proteome</keyword>
<protein>
    <recommendedName>
        <fullName evidence="1">Mmc1 C-terminal domain-containing protein</fullName>
    </recommendedName>
</protein>
<dbReference type="PANTHER" id="PTHR38644">
    <property type="entry name" value="EXPRESSED PROTEIN"/>
    <property type="match status" value="1"/>
</dbReference>
<evidence type="ECO:0000313" key="2">
    <source>
        <dbReference type="EMBL" id="RPB08425.1"/>
    </source>
</evidence>